<name>A0A429ZT01_9ENTE</name>
<evidence type="ECO:0000256" key="6">
    <source>
        <dbReference type="PROSITE-ProRule" id="PRU01373"/>
    </source>
</evidence>
<accession>A0A429ZT01</accession>
<dbReference type="PANTHER" id="PTHR30582">
    <property type="entry name" value="L,D-TRANSPEPTIDASE"/>
    <property type="match status" value="1"/>
</dbReference>
<keyword evidence="3 6" id="KW-0133">Cell shape</keyword>
<evidence type="ECO:0000256" key="2">
    <source>
        <dbReference type="ARBA" id="ARBA00022679"/>
    </source>
</evidence>
<dbReference type="GO" id="GO:0016740">
    <property type="term" value="F:transferase activity"/>
    <property type="evidence" value="ECO:0007669"/>
    <property type="project" value="UniProtKB-KW"/>
</dbReference>
<keyword evidence="7" id="KW-1133">Transmembrane helix</keyword>
<evidence type="ECO:0000256" key="7">
    <source>
        <dbReference type="SAM" id="Phobius"/>
    </source>
</evidence>
<feature type="transmembrane region" description="Helical" evidence="7">
    <location>
        <begin position="7"/>
        <end position="26"/>
    </location>
</feature>
<feature type="active site" description="Proton donor/acceptor" evidence="6">
    <location>
        <position position="410"/>
    </location>
</feature>
<dbReference type="InterPro" id="IPR038063">
    <property type="entry name" value="Transpep_catalytic_dom"/>
</dbReference>
<comment type="pathway">
    <text evidence="1 6">Cell wall biogenesis; peptidoglycan biosynthesis.</text>
</comment>
<evidence type="ECO:0000256" key="5">
    <source>
        <dbReference type="ARBA" id="ARBA00023316"/>
    </source>
</evidence>
<dbReference type="InterPro" id="IPR038054">
    <property type="entry name" value="LD_TPept-like_central_sf"/>
</dbReference>
<dbReference type="GO" id="GO:0005576">
    <property type="term" value="C:extracellular region"/>
    <property type="evidence" value="ECO:0007669"/>
    <property type="project" value="TreeGrafter"/>
</dbReference>
<dbReference type="UniPathway" id="UPA00219"/>
<dbReference type="EMBL" id="NGJS01000022">
    <property type="protein sequence ID" value="RST96750.1"/>
    <property type="molecule type" value="Genomic_DNA"/>
</dbReference>
<dbReference type="PANTHER" id="PTHR30582:SF33">
    <property type="entry name" value="EXPORTED PROTEIN"/>
    <property type="match status" value="1"/>
</dbReference>
<evidence type="ECO:0000313" key="10">
    <source>
        <dbReference type="Proteomes" id="UP000287857"/>
    </source>
</evidence>
<dbReference type="SUPFAM" id="SSF141523">
    <property type="entry name" value="L,D-transpeptidase catalytic domain-like"/>
    <property type="match status" value="1"/>
</dbReference>
<dbReference type="Pfam" id="PF12229">
    <property type="entry name" value="PG_binding_4"/>
    <property type="match status" value="2"/>
</dbReference>
<dbReference type="GO" id="GO:0071555">
    <property type="term" value="P:cell wall organization"/>
    <property type="evidence" value="ECO:0007669"/>
    <property type="project" value="UniProtKB-UniRule"/>
</dbReference>
<organism evidence="9 10">
    <name type="scientific">Vagococcus vulneris</name>
    <dbReference type="NCBI Taxonomy" id="1977869"/>
    <lineage>
        <taxon>Bacteria</taxon>
        <taxon>Bacillati</taxon>
        <taxon>Bacillota</taxon>
        <taxon>Bacilli</taxon>
        <taxon>Lactobacillales</taxon>
        <taxon>Enterococcaceae</taxon>
        <taxon>Vagococcus</taxon>
    </lineage>
</organism>
<gene>
    <name evidence="9" type="ORF">CBF37_10640</name>
</gene>
<dbReference type="RefSeq" id="WP_125984727.1">
    <property type="nucleotide sequence ID" value="NZ_NGJS01000022.1"/>
</dbReference>
<dbReference type="GO" id="GO:0018104">
    <property type="term" value="P:peptidoglycan-protein cross-linking"/>
    <property type="evidence" value="ECO:0007669"/>
    <property type="project" value="TreeGrafter"/>
</dbReference>
<keyword evidence="4 6" id="KW-0573">Peptidoglycan synthesis</keyword>
<dbReference type="OrthoDB" id="3176960at2"/>
<dbReference type="AlphaFoldDB" id="A0A429ZT01"/>
<evidence type="ECO:0000259" key="8">
    <source>
        <dbReference type="PROSITE" id="PS52029"/>
    </source>
</evidence>
<dbReference type="InterPro" id="IPR005490">
    <property type="entry name" value="LD_TPept_cat_dom"/>
</dbReference>
<dbReference type="InterPro" id="IPR022029">
    <property type="entry name" value="YoaR-like_PG-bd"/>
</dbReference>
<dbReference type="Pfam" id="PF03734">
    <property type="entry name" value="YkuD"/>
    <property type="match status" value="1"/>
</dbReference>
<dbReference type="InterPro" id="IPR050979">
    <property type="entry name" value="LD-transpeptidase"/>
</dbReference>
<dbReference type="GO" id="GO:0008360">
    <property type="term" value="P:regulation of cell shape"/>
    <property type="evidence" value="ECO:0007669"/>
    <property type="project" value="UniProtKB-UniRule"/>
</dbReference>
<protein>
    <recommendedName>
        <fullName evidence="8">L,D-TPase catalytic domain-containing protein</fullName>
    </recommendedName>
</protein>
<dbReference type="CDD" id="cd16913">
    <property type="entry name" value="YkuD_like"/>
    <property type="match status" value="1"/>
</dbReference>
<evidence type="ECO:0000256" key="3">
    <source>
        <dbReference type="ARBA" id="ARBA00022960"/>
    </source>
</evidence>
<dbReference type="GO" id="GO:0071972">
    <property type="term" value="F:peptidoglycan L,D-transpeptidase activity"/>
    <property type="evidence" value="ECO:0007669"/>
    <property type="project" value="TreeGrafter"/>
</dbReference>
<dbReference type="Proteomes" id="UP000287857">
    <property type="component" value="Unassembled WGS sequence"/>
</dbReference>
<sequence length="457" mass="50786">MKSKTWLVFPTAILVGLIIFYGYQVAVYQNHFFNNTTIGNVDVGRLTENEAKRELATHLKTQEFKIIDNNQIVENIPKSDLGISYDIDKTVTHQMNQQNPWLWFMNYLSSSNTVYAIESTDLNQKALDEKMVGVKEKIEELNKSKTPTKNASIEVKDGNFSIVEEVQGDDIDVDKAVAAIKQDIEKGKSSIDLETFIKKPTLTSTDKGLDDSLAKVKELSEKNISYSINGEKIVVPKDIVSSWVTYTNDKVDFNQDAIQNYVTELGNKYNTSKNPSKFKSTKRGEVTVPAGAYSWTINASAEAKALKKLLLADKDIVDRVPLFQGSASPASPLIGNTYIEVDLENQHMWLYQDGKVVLDTAVITGKPSTPTPAGVFYVWNKERNAILRGEDYASPVDYWMPIDWTGVGIHDSPWQNAGAYGGDSFKTVGSHGCINTPPGVMKQLFETVGTGIPVIVF</sequence>
<keyword evidence="7" id="KW-0472">Membrane</keyword>
<proteinExistence type="predicted"/>
<evidence type="ECO:0000256" key="1">
    <source>
        <dbReference type="ARBA" id="ARBA00004752"/>
    </source>
</evidence>
<evidence type="ECO:0000313" key="9">
    <source>
        <dbReference type="EMBL" id="RST96750.1"/>
    </source>
</evidence>
<feature type="active site" description="Nucleophile" evidence="6">
    <location>
        <position position="433"/>
    </location>
</feature>
<keyword evidence="10" id="KW-1185">Reference proteome</keyword>
<keyword evidence="2" id="KW-0808">Transferase</keyword>
<reference evidence="9 10" key="1">
    <citation type="submission" date="2017-05" db="EMBL/GenBank/DDBJ databases">
        <title>Vagococcus spp. assemblies.</title>
        <authorList>
            <person name="Gulvik C.A."/>
        </authorList>
    </citation>
    <scope>NUCLEOTIDE SEQUENCE [LARGE SCALE GENOMIC DNA]</scope>
    <source>
        <strain evidence="9 10">SS1995</strain>
    </source>
</reference>
<keyword evidence="5 6" id="KW-0961">Cell wall biogenesis/degradation</keyword>
<evidence type="ECO:0000256" key="4">
    <source>
        <dbReference type="ARBA" id="ARBA00022984"/>
    </source>
</evidence>
<keyword evidence="7" id="KW-0812">Transmembrane</keyword>
<dbReference type="Gene3D" id="3.10.20.800">
    <property type="match status" value="1"/>
</dbReference>
<dbReference type="SUPFAM" id="SSF143985">
    <property type="entry name" value="L,D-transpeptidase pre-catalytic domain-like"/>
    <property type="match status" value="1"/>
</dbReference>
<comment type="caution">
    <text evidence="9">The sequence shown here is derived from an EMBL/GenBank/DDBJ whole genome shotgun (WGS) entry which is preliminary data.</text>
</comment>
<dbReference type="Gene3D" id="2.40.440.10">
    <property type="entry name" value="L,D-transpeptidase catalytic domain-like"/>
    <property type="match status" value="1"/>
</dbReference>
<dbReference type="PROSITE" id="PS52029">
    <property type="entry name" value="LD_TPASE"/>
    <property type="match status" value="1"/>
</dbReference>
<feature type="domain" description="L,D-TPase catalytic" evidence="8">
    <location>
        <begin position="337"/>
        <end position="457"/>
    </location>
</feature>